<dbReference type="AlphaFoldDB" id="A0A1W1CEU5"/>
<gene>
    <name evidence="2" type="ORF">MNB_SV-6-1517</name>
</gene>
<feature type="compositionally biased region" description="Basic residues" evidence="1">
    <location>
        <begin position="298"/>
        <end position="313"/>
    </location>
</feature>
<feature type="compositionally biased region" description="Basic and acidic residues" evidence="1">
    <location>
        <begin position="235"/>
        <end position="254"/>
    </location>
</feature>
<protein>
    <submittedName>
        <fullName evidence="2">Uncharacterized protein</fullName>
    </submittedName>
</protein>
<feature type="region of interest" description="Disordered" evidence="1">
    <location>
        <begin position="220"/>
        <end position="332"/>
    </location>
</feature>
<feature type="compositionally biased region" description="Polar residues" evidence="1">
    <location>
        <begin position="258"/>
        <end position="277"/>
    </location>
</feature>
<proteinExistence type="predicted"/>
<name>A0A1W1CEU5_9ZZZZ</name>
<dbReference type="EMBL" id="FPHC01000070">
    <property type="protein sequence ID" value="SFV64309.1"/>
    <property type="molecule type" value="Genomic_DNA"/>
</dbReference>
<accession>A0A1W1CEU5</accession>
<feature type="compositionally biased region" description="Basic residues" evidence="1">
    <location>
        <begin position="278"/>
        <end position="288"/>
    </location>
</feature>
<sequence length="332" mass="40330">MNDRKFQSFKILFLLFVIYSSSMLWSYDSRTIYPQNDNISQDLNLDAVASIFGLSSNLEDFEYRLNDPDSQISNLDINEDGYVDYLRVVERAEDDKRLIIIQAVLDRDIYQDVATIVVQRDRYQQTTVEIIGDSYIYGSDFIVEPIYSYTPIIYSYFWSSGYYRTYHSRYRWGYYPTRYRRWRPLPTPYYHKHIHHHIDRRNHYRYRYKRDRYHSHTKAYMKLQEPSKKRGNGHHKTELYKRDNSRVTKREINKSHKSTTNRSSMHSSTRRYQSTKQYKPRVTTHKSTVRYYDSRKHETTKHHNSSRSNRRSRSQNGHYREGTKAKAYLQTK</sequence>
<organism evidence="2">
    <name type="scientific">hydrothermal vent metagenome</name>
    <dbReference type="NCBI Taxonomy" id="652676"/>
    <lineage>
        <taxon>unclassified sequences</taxon>
        <taxon>metagenomes</taxon>
        <taxon>ecological metagenomes</taxon>
    </lineage>
</organism>
<reference evidence="2" key="1">
    <citation type="submission" date="2016-10" db="EMBL/GenBank/DDBJ databases">
        <authorList>
            <person name="de Groot N.N."/>
        </authorList>
    </citation>
    <scope>NUCLEOTIDE SEQUENCE</scope>
</reference>
<evidence type="ECO:0000256" key="1">
    <source>
        <dbReference type="SAM" id="MobiDB-lite"/>
    </source>
</evidence>
<evidence type="ECO:0000313" key="2">
    <source>
        <dbReference type="EMBL" id="SFV64309.1"/>
    </source>
</evidence>